<protein>
    <recommendedName>
        <fullName evidence="12">Inositol-1-monophosphatase</fullName>
        <ecNumber evidence="12">3.1.3.25</ecNumber>
    </recommendedName>
</protein>
<dbReference type="Pfam" id="PF00459">
    <property type="entry name" value="Inositol_P"/>
    <property type="match status" value="1"/>
</dbReference>
<evidence type="ECO:0000256" key="5">
    <source>
        <dbReference type="ARBA" id="ARBA00009759"/>
    </source>
</evidence>
<keyword evidence="8 12" id="KW-0378">Hydrolase</keyword>
<evidence type="ECO:0000256" key="3">
    <source>
        <dbReference type="ARBA" id="ARBA00004496"/>
    </source>
</evidence>
<dbReference type="PANTHER" id="PTHR20854:SF4">
    <property type="entry name" value="INOSITOL-1-MONOPHOSPHATASE-RELATED"/>
    <property type="match status" value="1"/>
</dbReference>
<feature type="binding site" evidence="11">
    <location>
        <position position="101"/>
    </location>
    <ligand>
        <name>Mg(2+)</name>
        <dbReference type="ChEBI" id="CHEBI:18420"/>
        <label>1</label>
        <note>catalytic</note>
    </ligand>
</feature>
<dbReference type="Gene3D" id="3.40.190.80">
    <property type="match status" value="1"/>
</dbReference>
<comment type="catalytic activity">
    <reaction evidence="10">
        <text>alpha-D-galactose 1-phosphate + H2O = D-galactose + phosphate</text>
        <dbReference type="Rhea" id="RHEA:29315"/>
        <dbReference type="ChEBI" id="CHEBI:4139"/>
        <dbReference type="ChEBI" id="CHEBI:15377"/>
        <dbReference type="ChEBI" id="CHEBI:43474"/>
        <dbReference type="ChEBI" id="CHEBI:58336"/>
        <dbReference type="EC" id="3.1.3.94"/>
    </reaction>
</comment>
<feature type="binding site" evidence="11">
    <location>
        <position position="104"/>
    </location>
    <ligand>
        <name>Mg(2+)</name>
        <dbReference type="ChEBI" id="CHEBI:18420"/>
        <label>1</label>
        <note>catalytic</note>
    </ligand>
</feature>
<dbReference type="PANTHER" id="PTHR20854">
    <property type="entry name" value="INOSITOL MONOPHOSPHATASE"/>
    <property type="match status" value="1"/>
</dbReference>
<dbReference type="GO" id="GO:0005737">
    <property type="term" value="C:cytoplasm"/>
    <property type="evidence" value="ECO:0007669"/>
    <property type="project" value="UniProtKB-SubCell"/>
</dbReference>
<dbReference type="InterPro" id="IPR020550">
    <property type="entry name" value="Inositol_monophosphatase_CS"/>
</dbReference>
<dbReference type="GO" id="GO:0006021">
    <property type="term" value="P:inositol biosynthetic process"/>
    <property type="evidence" value="ECO:0007669"/>
    <property type="project" value="UniProtKB-UniPathway"/>
</dbReference>
<evidence type="ECO:0000256" key="7">
    <source>
        <dbReference type="ARBA" id="ARBA00022723"/>
    </source>
</evidence>
<dbReference type="PROSITE" id="PS00629">
    <property type="entry name" value="IMP_1"/>
    <property type="match status" value="1"/>
</dbReference>
<accession>A0A0N4UWF3</accession>
<reference evidence="13 14" key="2">
    <citation type="submission" date="2018-10" db="EMBL/GenBank/DDBJ databases">
        <authorList>
            <consortium name="Pathogen Informatics"/>
        </authorList>
    </citation>
    <scope>NUCLEOTIDE SEQUENCE [LARGE SCALE GENOMIC DNA]</scope>
</reference>
<sequence>MSLTTSDPQEIHPREDEFFKVALGIVKSAGQLVRTAFEKPTMKVEQKSSHTDLVTETDKAVERHLIDGLSQAFPDHKFIGEESVAGGQKIEYTDAPTWIIDPIDGTTNFVHKIPLVAICVGLAIKKQMRAGIVYNPITKELFSAQTGRGAFLNGFPIHVSSTKALNRSLIAMSHGIHNITSFGPSWLDIVLENHRRICLAGILGHRSFGSAALNMTSVASGIVDAYVEFGVHAWDVAAASVILKEAGGFIIDPTGAPFNIMKRCVLCASTEELGQEFRSKLKSIEYDAEG</sequence>
<feature type="binding site" evidence="11">
    <location>
        <position position="103"/>
    </location>
    <ligand>
        <name>Mg(2+)</name>
        <dbReference type="ChEBI" id="CHEBI:18420"/>
        <label>1</label>
        <note>catalytic</note>
    </ligand>
</feature>
<evidence type="ECO:0000256" key="11">
    <source>
        <dbReference type="PIRSR" id="PIRSR600760-2"/>
    </source>
</evidence>
<comment type="similarity">
    <text evidence="5 12">Belongs to the inositol monophosphatase superfamily.</text>
</comment>
<evidence type="ECO:0000313" key="13">
    <source>
        <dbReference type="EMBL" id="VDD86377.1"/>
    </source>
</evidence>
<dbReference type="GO" id="GO:0007165">
    <property type="term" value="P:signal transduction"/>
    <property type="evidence" value="ECO:0007669"/>
    <property type="project" value="TreeGrafter"/>
</dbReference>
<comment type="subcellular location">
    <subcellularLocation>
        <location evidence="3">Cytoplasm</location>
    </subcellularLocation>
</comment>
<dbReference type="SUPFAM" id="SSF56655">
    <property type="entry name" value="Carbohydrate phosphatase"/>
    <property type="match status" value="1"/>
</dbReference>
<keyword evidence="7 11" id="KW-0479">Metal-binding</keyword>
<dbReference type="GO" id="GO:0046872">
    <property type="term" value="F:metal ion binding"/>
    <property type="evidence" value="ECO:0007669"/>
    <property type="project" value="UniProtKB-KW"/>
</dbReference>
<comment type="cofactor">
    <cofactor evidence="2 11 12">
        <name>Mg(2+)</name>
        <dbReference type="ChEBI" id="CHEBI:18420"/>
    </cofactor>
</comment>
<dbReference type="InterPro" id="IPR000760">
    <property type="entry name" value="Inositol_monophosphatase-like"/>
</dbReference>
<dbReference type="FunFam" id="3.30.540.10:FF:000013">
    <property type="entry name" value="Inositol-1-monophosphatase"/>
    <property type="match status" value="1"/>
</dbReference>
<name>A0A0N4UWF3_ENTVE</name>
<organism evidence="15">
    <name type="scientific">Enterobius vermicularis</name>
    <name type="common">Human pinworm</name>
    <dbReference type="NCBI Taxonomy" id="51028"/>
    <lineage>
        <taxon>Eukaryota</taxon>
        <taxon>Metazoa</taxon>
        <taxon>Ecdysozoa</taxon>
        <taxon>Nematoda</taxon>
        <taxon>Chromadorea</taxon>
        <taxon>Rhabditida</taxon>
        <taxon>Spirurina</taxon>
        <taxon>Oxyuridomorpha</taxon>
        <taxon>Oxyuroidea</taxon>
        <taxon>Oxyuridae</taxon>
        <taxon>Enterobius</taxon>
    </lineage>
</organism>
<dbReference type="EMBL" id="UXUI01007222">
    <property type="protein sequence ID" value="VDD86377.1"/>
    <property type="molecule type" value="Genomic_DNA"/>
</dbReference>
<dbReference type="InterPro" id="IPR033942">
    <property type="entry name" value="IMPase"/>
</dbReference>
<feature type="binding site" evidence="11">
    <location>
        <position position="81"/>
    </location>
    <ligand>
        <name>Mg(2+)</name>
        <dbReference type="ChEBI" id="CHEBI:18420"/>
        <label>1</label>
        <note>catalytic</note>
    </ligand>
</feature>
<evidence type="ECO:0000313" key="15">
    <source>
        <dbReference type="WBParaSite" id="EVEC_0000181201-mRNA-1"/>
    </source>
</evidence>
<dbReference type="Gene3D" id="3.30.540.10">
    <property type="entry name" value="Fructose-1,6-Bisphosphatase, subunit A, domain 1"/>
    <property type="match status" value="1"/>
</dbReference>
<evidence type="ECO:0000256" key="4">
    <source>
        <dbReference type="ARBA" id="ARBA00005152"/>
    </source>
</evidence>
<dbReference type="AlphaFoldDB" id="A0A0N4UWF3"/>
<evidence type="ECO:0000256" key="10">
    <source>
        <dbReference type="ARBA" id="ARBA00035990"/>
    </source>
</evidence>
<evidence type="ECO:0000313" key="14">
    <source>
        <dbReference type="Proteomes" id="UP000274131"/>
    </source>
</evidence>
<dbReference type="PROSITE" id="PS00630">
    <property type="entry name" value="IMP_2"/>
    <property type="match status" value="1"/>
</dbReference>
<dbReference type="CDD" id="cd01639">
    <property type="entry name" value="IMPase"/>
    <property type="match status" value="1"/>
</dbReference>
<dbReference type="OrthoDB" id="10254945at2759"/>
<feature type="binding site" evidence="11">
    <location>
        <position position="235"/>
    </location>
    <ligand>
        <name>Mg(2+)</name>
        <dbReference type="ChEBI" id="CHEBI:18420"/>
        <label>1</label>
        <note>catalytic</note>
    </ligand>
</feature>
<keyword evidence="6" id="KW-0963">Cytoplasm</keyword>
<keyword evidence="14" id="KW-1185">Reference proteome</keyword>
<dbReference type="Proteomes" id="UP000274131">
    <property type="component" value="Unassembled WGS sequence"/>
</dbReference>
<dbReference type="UniPathway" id="UPA00823">
    <property type="reaction ID" value="UER00788"/>
</dbReference>
<dbReference type="InterPro" id="IPR020583">
    <property type="entry name" value="Inositol_monoP_metal-BS"/>
</dbReference>
<dbReference type="EC" id="3.1.3.25" evidence="12"/>
<dbReference type="FunFam" id="3.40.190.80:FF:000002">
    <property type="entry name" value="Inositol-1-monophosphatase"/>
    <property type="match status" value="1"/>
</dbReference>
<dbReference type="STRING" id="51028.A0A0N4UWF3"/>
<evidence type="ECO:0000256" key="12">
    <source>
        <dbReference type="RuleBase" id="RU364068"/>
    </source>
</evidence>
<evidence type="ECO:0000256" key="9">
    <source>
        <dbReference type="ARBA" id="ARBA00022842"/>
    </source>
</evidence>
<gene>
    <name evidence="13" type="ORF">EVEC_LOCUS1520</name>
</gene>
<keyword evidence="9 11" id="KW-0460">Magnesium</keyword>
<evidence type="ECO:0000256" key="1">
    <source>
        <dbReference type="ARBA" id="ARBA00001033"/>
    </source>
</evidence>
<dbReference type="WBParaSite" id="EVEC_0000181201-mRNA-1">
    <property type="protein sequence ID" value="EVEC_0000181201-mRNA-1"/>
    <property type="gene ID" value="EVEC_0000181201"/>
</dbReference>
<dbReference type="PRINTS" id="PR00377">
    <property type="entry name" value="IMPHPHTASES"/>
</dbReference>
<evidence type="ECO:0000256" key="8">
    <source>
        <dbReference type="ARBA" id="ARBA00022801"/>
    </source>
</evidence>
<evidence type="ECO:0000256" key="6">
    <source>
        <dbReference type="ARBA" id="ARBA00022490"/>
    </source>
</evidence>
<dbReference type="GO" id="GO:0008934">
    <property type="term" value="F:inositol monophosphate 1-phosphatase activity"/>
    <property type="evidence" value="ECO:0007669"/>
    <property type="project" value="InterPro"/>
</dbReference>
<dbReference type="PRINTS" id="PR00378">
    <property type="entry name" value="LIIMPHPHTASE"/>
</dbReference>
<dbReference type="GO" id="GO:0046854">
    <property type="term" value="P:phosphatidylinositol phosphate biosynthetic process"/>
    <property type="evidence" value="ECO:0007669"/>
    <property type="project" value="InterPro"/>
</dbReference>
<comment type="pathway">
    <text evidence="4 12">Polyol metabolism; myo-inositol biosynthesis; myo-inositol from D-glucose 6-phosphate: step 2/2.</text>
</comment>
<reference evidence="15" key="1">
    <citation type="submission" date="2017-02" db="UniProtKB">
        <authorList>
            <consortium name="WormBaseParasite"/>
        </authorList>
    </citation>
    <scope>IDENTIFICATION</scope>
</reference>
<comment type="catalytic activity">
    <reaction evidence="1 12">
        <text>a myo-inositol phosphate + H2O = myo-inositol + phosphate</text>
        <dbReference type="Rhea" id="RHEA:24056"/>
        <dbReference type="ChEBI" id="CHEBI:15377"/>
        <dbReference type="ChEBI" id="CHEBI:17268"/>
        <dbReference type="ChEBI" id="CHEBI:43474"/>
        <dbReference type="ChEBI" id="CHEBI:84139"/>
        <dbReference type="EC" id="3.1.3.25"/>
    </reaction>
</comment>
<evidence type="ECO:0000256" key="2">
    <source>
        <dbReference type="ARBA" id="ARBA00001946"/>
    </source>
</evidence>
<proteinExistence type="inferred from homology"/>
<dbReference type="InterPro" id="IPR020552">
    <property type="entry name" value="Inositol_monoPase_Li-sen"/>
</dbReference>